<proteinExistence type="predicted"/>
<sequence>MTFNEQNQYPFPADTVIQVFADKDYFLEKYRLSGASNIQLLEDTRDADHSRIVTQRDVDIDINVPAFARKFVPDVVTLIQTDAWDRRRKTGQLDIRFKGVPAEVHCDMTLTGHDHQSTLDLNFSVRVGVPMIGDKLASVLARDLKTKFQRDARHAEQVMGQIAERYR</sequence>
<comment type="caution">
    <text evidence="1">The sequence shown here is derived from an EMBL/GenBank/DDBJ whole genome shotgun (WGS) entry which is preliminary data.</text>
</comment>
<dbReference type="Proteomes" id="UP000739180">
    <property type="component" value="Unassembled WGS sequence"/>
</dbReference>
<gene>
    <name evidence="1" type="ORF">FGS76_10700</name>
</gene>
<name>A0ABY2XK52_9GAMM</name>
<protein>
    <submittedName>
        <fullName evidence="1">DUF2505 domain-containing protein</fullName>
    </submittedName>
</protein>
<accession>A0ABY2XK52</accession>
<dbReference type="Pfam" id="PF10698">
    <property type="entry name" value="DUF2505"/>
    <property type="match status" value="1"/>
</dbReference>
<organism evidence="1 2">
    <name type="scientific">Alloalcanivorax gelatiniphagus</name>
    <dbReference type="NCBI Taxonomy" id="1194167"/>
    <lineage>
        <taxon>Bacteria</taxon>
        <taxon>Pseudomonadati</taxon>
        <taxon>Pseudomonadota</taxon>
        <taxon>Gammaproteobacteria</taxon>
        <taxon>Oceanospirillales</taxon>
        <taxon>Alcanivoracaceae</taxon>
        <taxon>Alloalcanivorax</taxon>
    </lineage>
</organism>
<dbReference type="RefSeq" id="WP_138772634.1">
    <property type="nucleotide sequence ID" value="NZ_JBHSSX010000017.1"/>
</dbReference>
<evidence type="ECO:0000313" key="2">
    <source>
        <dbReference type="Proteomes" id="UP000739180"/>
    </source>
</evidence>
<dbReference type="EMBL" id="VCQT01000034">
    <property type="protein sequence ID" value="TMW12378.1"/>
    <property type="molecule type" value="Genomic_DNA"/>
</dbReference>
<dbReference type="InterPro" id="IPR019639">
    <property type="entry name" value="DUF2505"/>
</dbReference>
<keyword evidence="2" id="KW-1185">Reference proteome</keyword>
<evidence type="ECO:0000313" key="1">
    <source>
        <dbReference type="EMBL" id="TMW12378.1"/>
    </source>
</evidence>
<reference evidence="1 2" key="1">
    <citation type="submission" date="2019-05" db="EMBL/GenBank/DDBJ databases">
        <title>Genome of Alcanivorax gelatiniphagus, an oil degrading marine bacteria.</title>
        <authorList>
            <person name="Kwon K.K."/>
        </authorList>
    </citation>
    <scope>NUCLEOTIDE SEQUENCE [LARGE SCALE GENOMIC DNA]</scope>
    <source>
        <strain evidence="1 2">MEBiC 08158</strain>
    </source>
</reference>